<name>A0A0C9ZV17_9AGAM</name>
<protein>
    <submittedName>
        <fullName evidence="3">Uncharacterized protein</fullName>
    </submittedName>
</protein>
<feature type="transmembrane region" description="Helical" evidence="2">
    <location>
        <begin position="221"/>
        <end position="242"/>
    </location>
</feature>
<feature type="transmembrane region" description="Helical" evidence="2">
    <location>
        <begin position="59"/>
        <end position="82"/>
    </location>
</feature>
<accession>A0A0C9ZV17</accession>
<proteinExistence type="predicted"/>
<feature type="transmembrane region" description="Helical" evidence="2">
    <location>
        <begin position="183"/>
        <end position="201"/>
    </location>
</feature>
<feature type="transmembrane region" description="Helical" evidence="2">
    <location>
        <begin position="94"/>
        <end position="118"/>
    </location>
</feature>
<feature type="transmembrane region" description="Helical" evidence="2">
    <location>
        <begin position="130"/>
        <end position="152"/>
    </location>
</feature>
<evidence type="ECO:0000313" key="3">
    <source>
        <dbReference type="EMBL" id="KIK29869.1"/>
    </source>
</evidence>
<evidence type="ECO:0000256" key="2">
    <source>
        <dbReference type="SAM" id="Phobius"/>
    </source>
</evidence>
<dbReference type="EMBL" id="KN833688">
    <property type="protein sequence ID" value="KIK29869.1"/>
    <property type="molecule type" value="Genomic_DNA"/>
</dbReference>
<dbReference type="Proteomes" id="UP000054018">
    <property type="component" value="Unassembled WGS sequence"/>
</dbReference>
<feature type="transmembrane region" description="Helical" evidence="2">
    <location>
        <begin position="254"/>
        <end position="274"/>
    </location>
</feature>
<dbReference type="HOGENOM" id="CLU_062759_0_0_1"/>
<feature type="region of interest" description="Disordered" evidence="1">
    <location>
        <begin position="288"/>
        <end position="309"/>
    </location>
</feature>
<organism evidence="3 4">
    <name type="scientific">Pisolithus microcarpus 441</name>
    <dbReference type="NCBI Taxonomy" id="765257"/>
    <lineage>
        <taxon>Eukaryota</taxon>
        <taxon>Fungi</taxon>
        <taxon>Dikarya</taxon>
        <taxon>Basidiomycota</taxon>
        <taxon>Agaricomycotina</taxon>
        <taxon>Agaricomycetes</taxon>
        <taxon>Agaricomycetidae</taxon>
        <taxon>Boletales</taxon>
        <taxon>Sclerodermatineae</taxon>
        <taxon>Pisolithaceae</taxon>
        <taxon>Pisolithus</taxon>
    </lineage>
</organism>
<gene>
    <name evidence="3" type="ORF">PISMIDRAFT_444960</name>
</gene>
<dbReference type="AlphaFoldDB" id="A0A0C9ZV17"/>
<sequence>MSSVTDASEEAVNAYISSIQPSFDFILAGTALSACLFTLLVTLFVFSTRETRRHVVFRLNVFAICLAMTLGVFIGLACGKLILDPFNSMWKGFYATGVAFALYPPILYDSILLTRLFALYPLGATPSVTLVKIFAFPFCIKCARVIVLTLFFSDYIEYGFTAQALAQQQNDIWYRNPKITAEWVMQMADNLYSVSLFLYNLHIRTSLVQRVGGISERIRQVFYVSVANFVFPLFFNIAQIILDMTNRQSTAGAVVIVINHYVTVIGVLCATLWFSGSEWARTRSQPISGHGLSGKSNSEQAHGSSGKSRGEILVIGKSLSTLDTASLEAGPVKDARQITTLDGHTLV</sequence>
<feature type="transmembrane region" description="Helical" evidence="2">
    <location>
        <begin position="25"/>
        <end position="47"/>
    </location>
</feature>
<evidence type="ECO:0000313" key="4">
    <source>
        <dbReference type="Proteomes" id="UP000054018"/>
    </source>
</evidence>
<reference evidence="3 4" key="1">
    <citation type="submission" date="2014-04" db="EMBL/GenBank/DDBJ databases">
        <authorList>
            <consortium name="DOE Joint Genome Institute"/>
            <person name="Kuo A."/>
            <person name="Kohler A."/>
            <person name="Costa M.D."/>
            <person name="Nagy L.G."/>
            <person name="Floudas D."/>
            <person name="Copeland A."/>
            <person name="Barry K.W."/>
            <person name="Cichocki N."/>
            <person name="Veneault-Fourrey C."/>
            <person name="LaButti K."/>
            <person name="Lindquist E.A."/>
            <person name="Lipzen A."/>
            <person name="Lundell T."/>
            <person name="Morin E."/>
            <person name="Murat C."/>
            <person name="Sun H."/>
            <person name="Tunlid A."/>
            <person name="Henrissat B."/>
            <person name="Grigoriev I.V."/>
            <person name="Hibbett D.S."/>
            <person name="Martin F."/>
            <person name="Nordberg H.P."/>
            <person name="Cantor M.N."/>
            <person name="Hua S.X."/>
        </authorList>
    </citation>
    <scope>NUCLEOTIDE SEQUENCE [LARGE SCALE GENOMIC DNA]</scope>
    <source>
        <strain evidence="3 4">441</strain>
    </source>
</reference>
<keyword evidence="2" id="KW-0812">Transmembrane</keyword>
<keyword evidence="2" id="KW-1133">Transmembrane helix</keyword>
<dbReference type="OrthoDB" id="2548432at2759"/>
<reference evidence="4" key="2">
    <citation type="submission" date="2015-01" db="EMBL/GenBank/DDBJ databases">
        <title>Evolutionary Origins and Diversification of the Mycorrhizal Mutualists.</title>
        <authorList>
            <consortium name="DOE Joint Genome Institute"/>
            <consortium name="Mycorrhizal Genomics Consortium"/>
            <person name="Kohler A."/>
            <person name="Kuo A."/>
            <person name="Nagy L.G."/>
            <person name="Floudas D."/>
            <person name="Copeland A."/>
            <person name="Barry K.W."/>
            <person name="Cichocki N."/>
            <person name="Veneault-Fourrey C."/>
            <person name="LaButti K."/>
            <person name="Lindquist E.A."/>
            <person name="Lipzen A."/>
            <person name="Lundell T."/>
            <person name="Morin E."/>
            <person name="Murat C."/>
            <person name="Riley R."/>
            <person name="Ohm R."/>
            <person name="Sun H."/>
            <person name="Tunlid A."/>
            <person name="Henrissat B."/>
            <person name="Grigoriev I.V."/>
            <person name="Hibbett D.S."/>
            <person name="Martin F."/>
        </authorList>
    </citation>
    <scope>NUCLEOTIDE SEQUENCE [LARGE SCALE GENOMIC DNA]</scope>
    <source>
        <strain evidence="4">441</strain>
    </source>
</reference>
<feature type="compositionally biased region" description="Polar residues" evidence="1">
    <location>
        <begin position="294"/>
        <end position="307"/>
    </location>
</feature>
<keyword evidence="4" id="KW-1185">Reference proteome</keyword>
<keyword evidence="2" id="KW-0472">Membrane</keyword>
<evidence type="ECO:0000256" key="1">
    <source>
        <dbReference type="SAM" id="MobiDB-lite"/>
    </source>
</evidence>